<comment type="similarity">
    <text evidence="2">Belongs to the band 7/mec-2 family.</text>
</comment>
<dbReference type="EMBL" id="JBDFQZ010000005">
    <property type="protein sequence ID" value="KAK9724143.1"/>
    <property type="molecule type" value="Genomic_DNA"/>
</dbReference>
<name>A0AAW1KUU5_SAPOF</name>
<feature type="domain" description="Band 7" evidence="5">
    <location>
        <begin position="94"/>
        <end position="252"/>
    </location>
</feature>
<dbReference type="PANTHER" id="PTHR43327">
    <property type="entry name" value="STOMATIN-LIKE PROTEIN 2, MITOCHONDRIAL"/>
    <property type="match status" value="1"/>
</dbReference>
<evidence type="ECO:0000256" key="4">
    <source>
        <dbReference type="SAM" id="MobiDB-lite"/>
    </source>
</evidence>
<dbReference type="FunFam" id="3.30.479.30:FF:000004">
    <property type="entry name" value="Putative membrane protease family, stomatin"/>
    <property type="match status" value="1"/>
</dbReference>
<reference evidence="6" key="1">
    <citation type="submission" date="2024-03" db="EMBL/GenBank/DDBJ databases">
        <title>WGS assembly of Saponaria officinalis var. Norfolk2.</title>
        <authorList>
            <person name="Jenkins J."/>
            <person name="Shu S."/>
            <person name="Grimwood J."/>
            <person name="Barry K."/>
            <person name="Goodstein D."/>
            <person name="Schmutz J."/>
            <person name="Leebens-Mack J."/>
            <person name="Osbourn A."/>
        </authorList>
    </citation>
    <scope>NUCLEOTIDE SEQUENCE [LARGE SCALE GENOMIC DNA]</scope>
    <source>
        <strain evidence="6">JIC</strain>
    </source>
</reference>
<feature type="region of interest" description="Disordered" evidence="4">
    <location>
        <begin position="376"/>
        <end position="400"/>
    </location>
</feature>
<sequence>MSIAKLARNRAVDTAMKGVPMAYILGNKAVVGSRSNSTVSPRMIPTQSSSSLFNQTFSPISPPNAGFRNVPRSFSTDRHLDPYERFMRRTAINWGIRFVPQQEAFVIERFGKFYKVIEAGLHVLVPLVDQIAYIHSLKEQTIEIPEQPAVTTDNVSIRVNGVLFVKVIDAERASYGNDNVMYAVTQLAQTVMRSAIGKMPLDKTFMERDTLNANIVEAINDVATQWGLICRRYEIRDIIPPPGIRDSMVMQAEAERRKRAEIIEAEGKRQAVILTSEAAKMNSINRATGEAEAIRIIAEAIQGNGGQAAASLKVAQDYVQAFNKMAKETTTMLLPAPVGDPSSMVASALALYKNLIVDKHGKNLFQENSTLAKSARQIEHDEATESREKPVFSLQNTKKD</sequence>
<organism evidence="6 7">
    <name type="scientific">Saponaria officinalis</name>
    <name type="common">Common soapwort</name>
    <name type="synonym">Lychnis saponaria</name>
    <dbReference type="NCBI Taxonomy" id="3572"/>
    <lineage>
        <taxon>Eukaryota</taxon>
        <taxon>Viridiplantae</taxon>
        <taxon>Streptophyta</taxon>
        <taxon>Embryophyta</taxon>
        <taxon>Tracheophyta</taxon>
        <taxon>Spermatophyta</taxon>
        <taxon>Magnoliopsida</taxon>
        <taxon>eudicotyledons</taxon>
        <taxon>Gunneridae</taxon>
        <taxon>Pentapetalae</taxon>
        <taxon>Caryophyllales</taxon>
        <taxon>Caryophyllaceae</taxon>
        <taxon>Caryophylleae</taxon>
        <taxon>Saponaria</taxon>
    </lineage>
</organism>
<dbReference type="GO" id="GO:0098552">
    <property type="term" value="C:side of membrane"/>
    <property type="evidence" value="ECO:0007669"/>
    <property type="project" value="UniProtKB-ARBA"/>
</dbReference>
<dbReference type="PANTHER" id="PTHR43327:SF10">
    <property type="entry name" value="STOMATIN-LIKE PROTEIN 2, MITOCHONDRIAL"/>
    <property type="match status" value="1"/>
</dbReference>
<dbReference type="GO" id="GO:0007005">
    <property type="term" value="P:mitochondrion organization"/>
    <property type="evidence" value="ECO:0007669"/>
    <property type="project" value="TreeGrafter"/>
</dbReference>
<comment type="subcellular location">
    <subcellularLocation>
        <location evidence="1">Mitochondrion</location>
    </subcellularLocation>
</comment>
<feature type="compositionally biased region" description="Basic and acidic residues" evidence="4">
    <location>
        <begin position="376"/>
        <end position="390"/>
    </location>
</feature>
<dbReference type="PRINTS" id="PR00721">
    <property type="entry name" value="STOMATIN"/>
</dbReference>
<keyword evidence="3" id="KW-0496">Mitochondrion</keyword>
<dbReference type="InterPro" id="IPR001972">
    <property type="entry name" value="Stomatin_HflK_fam"/>
</dbReference>
<evidence type="ECO:0000256" key="3">
    <source>
        <dbReference type="ARBA" id="ARBA00023128"/>
    </source>
</evidence>
<dbReference type="GO" id="GO:0005886">
    <property type="term" value="C:plasma membrane"/>
    <property type="evidence" value="ECO:0007669"/>
    <property type="project" value="UniProtKB-ARBA"/>
</dbReference>
<gene>
    <name evidence="6" type="ORF">RND81_05G051300</name>
</gene>
<keyword evidence="7" id="KW-1185">Reference proteome</keyword>
<comment type="caution">
    <text evidence="6">The sequence shown here is derived from an EMBL/GenBank/DDBJ whole genome shotgun (WGS) entry which is preliminary data.</text>
</comment>
<evidence type="ECO:0000259" key="5">
    <source>
        <dbReference type="SMART" id="SM00244"/>
    </source>
</evidence>
<dbReference type="AlphaFoldDB" id="A0AAW1KUU5"/>
<dbReference type="SMART" id="SM00244">
    <property type="entry name" value="PHB"/>
    <property type="match status" value="1"/>
</dbReference>
<dbReference type="GO" id="GO:0005739">
    <property type="term" value="C:mitochondrion"/>
    <property type="evidence" value="ECO:0007669"/>
    <property type="project" value="UniProtKB-SubCell"/>
</dbReference>
<dbReference type="Pfam" id="PF01145">
    <property type="entry name" value="Band_7"/>
    <property type="match status" value="1"/>
</dbReference>
<dbReference type="Proteomes" id="UP001443914">
    <property type="component" value="Unassembled WGS sequence"/>
</dbReference>
<dbReference type="InterPro" id="IPR036013">
    <property type="entry name" value="Band_7/SPFH_dom_sf"/>
</dbReference>
<dbReference type="InterPro" id="IPR032435">
    <property type="entry name" value="STML2-like_C"/>
</dbReference>
<dbReference type="SUPFAM" id="SSF117892">
    <property type="entry name" value="Band 7/SPFH domain"/>
    <property type="match status" value="1"/>
</dbReference>
<dbReference type="Gene3D" id="3.30.479.30">
    <property type="entry name" value="Band 7 domain"/>
    <property type="match status" value="1"/>
</dbReference>
<proteinExistence type="inferred from homology"/>
<protein>
    <recommendedName>
        <fullName evidence="5">Band 7 domain-containing protein</fullName>
    </recommendedName>
</protein>
<evidence type="ECO:0000313" key="6">
    <source>
        <dbReference type="EMBL" id="KAK9724143.1"/>
    </source>
</evidence>
<dbReference type="InterPro" id="IPR001107">
    <property type="entry name" value="Band_7"/>
</dbReference>
<dbReference type="InterPro" id="IPR050710">
    <property type="entry name" value="Band7/mec-2_domain"/>
</dbReference>
<accession>A0AAW1KUU5</accession>
<evidence type="ECO:0000256" key="1">
    <source>
        <dbReference type="ARBA" id="ARBA00004173"/>
    </source>
</evidence>
<evidence type="ECO:0000256" key="2">
    <source>
        <dbReference type="ARBA" id="ARBA00008164"/>
    </source>
</evidence>
<dbReference type="CDD" id="cd08829">
    <property type="entry name" value="SPFH_paraslipin"/>
    <property type="match status" value="1"/>
</dbReference>
<evidence type="ECO:0000313" key="7">
    <source>
        <dbReference type="Proteomes" id="UP001443914"/>
    </source>
</evidence>
<dbReference type="Pfam" id="PF16200">
    <property type="entry name" value="Band_7_C"/>
    <property type="match status" value="1"/>
</dbReference>